<dbReference type="InterPro" id="IPR010930">
    <property type="entry name" value="Flg_bb/hook_C_dom"/>
</dbReference>
<gene>
    <name evidence="10" type="ORF">AVDCRST_MAG90-268</name>
</gene>
<organism evidence="10">
    <name type="scientific">uncultured Microvirga sp</name>
    <dbReference type="NCBI Taxonomy" id="412392"/>
    <lineage>
        <taxon>Bacteria</taxon>
        <taxon>Pseudomonadati</taxon>
        <taxon>Pseudomonadota</taxon>
        <taxon>Alphaproteobacteria</taxon>
        <taxon>Hyphomicrobiales</taxon>
        <taxon>Methylobacteriaceae</taxon>
        <taxon>Microvirga</taxon>
        <taxon>environmental samples</taxon>
    </lineage>
</organism>
<proteinExistence type="inferred from homology"/>
<feature type="domain" description="Flagellar hook-associated protein FlgK helical" evidence="9">
    <location>
        <begin position="90"/>
        <end position="318"/>
    </location>
</feature>
<sequence length="624" mass="63773">MSLMTALNAATSGLRGTQAGIDVVAQNIANADSAGYTRRRAVPVQALAGDRTSGVRSGAIERVLDLVAQRQMRAETSGSAYTSLNAGYAAELDRLFGPPGGVNSLDGSLNGLTQALQALASDPSSYTARSAVLDAGAALAGRVASIADGVQALRTEAENRIGSAVTRANELLTSIAAMNAKAVGPSALGDNVAVLDERDRLISELSQFMDVQTFPGPNGSVSLSTTSGLMLFNGTTATRLSFDGRAHLDANAQYSTNSAERGVGTITATSSPGGTIDVVGNQMIRSGEIAAALELRDRTLVQAQRQLDELAAGMARALSDRPAPVTPATSGGFSGFTIDLAGLQPGNAVTLDYTAGGSARRILLVPTNGAAPNPISPAETSDPNALIVRVPLSAPIDGGEATAIQTALTNAGVAISVDSPANGQLRFLNSAAATSVSAVSAGITTTSLTSGGPQLPFFVDRGHANLPFTGSFEGGSHLTGFAQRLAVNPALLADRSRLVVSNTSPPTPQGDATRPQHLLDSLTKASRTFSAASGIGGVAAPYASSVLEFGQRIVETQAAHAEGAARLDEGQQVALAAVQGRYADYSGVNIDQEMALLVSLQTAYGANARVMTAVRDMLDMLMRI</sequence>
<dbReference type="GO" id="GO:0044780">
    <property type="term" value="P:bacterial-type flagellum assembly"/>
    <property type="evidence" value="ECO:0007669"/>
    <property type="project" value="InterPro"/>
</dbReference>
<dbReference type="PANTHER" id="PTHR30033">
    <property type="entry name" value="FLAGELLAR HOOK-ASSOCIATED PROTEIN 1"/>
    <property type="match status" value="1"/>
</dbReference>
<dbReference type="SUPFAM" id="SSF64518">
    <property type="entry name" value="Phase 1 flagellin"/>
    <property type="match status" value="1"/>
</dbReference>
<keyword evidence="5" id="KW-0964">Secreted</keyword>
<accession>A0A6J4KK26</accession>
<keyword evidence="10" id="KW-0282">Flagellum</keyword>
<keyword evidence="10" id="KW-0969">Cilium</keyword>
<feature type="domain" description="Flagellar basal body rod protein N-terminal" evidence="7">
    <location>
        <begin position="7"/>
        <end position="37"/>
    </location>
</feature>
<dbReference type="GO" id="GO:0009424">
    <property type="term" value="C:bacterial-type flagellum hook"/>
    <property type="evidence" value="ECO:0007669"/>
    <property type="project" value="InterPro"/>
</dbReference>
<dbReference type="Pfam" id="PF22638">
    <property type="entry name" value="FlgK_D1"/>
    <property type="match status" value="1"/>
</dbReference>
<evidence type="ECO:0000259" key="9">
    <source>
        <dbReference type="Pfam" id="PF22638"/>
    </source>
</evidence>
<evidence type="ECO:0000256" key="2">
    <source>
        <dbReference type="ARBA" id="ARBA00004613"/>
    </source>
</evidence>
<comment type="subcellular location">
    <subcellularLocation>
        <location evidence="1">Bacterial flagellum basal body</location>
    </subcellularLocation>
    <subcellularLocation>
        <location evidence="2">Secreted</location>
    </subcellularLocation>
</comment>
<evidence type="ECO:0000256" key="5">
    <source>
        <dbReference type="ARBA" id="ARBA00022525"/>
    </source>
</evidence>
<evidence type="ECO:0000256" key="1">
    <source>
        <dbReference type="ARBA" id="ARBA00004117"/>
    </source>
</evidence>
<dbReference type="InterPro" id="IPR001444">
    <property type="entry name" value="Flag_bb_rod_N"/>
</dbReference>
<keyword evidence="10" id="KW-0966">Cell projection</keyword>
<keyword evidence="6" id="KW-0975">Bacterial flagellum</keyword>
<dbReference type="InterPro" id="IPR002371">
    <property type="entry name" value="FlgK"/>
</dbReference>
<dbReference type="InterPro" id="IPR053927">
    <property type="entry name" value="FlgK_helical"/>
</dbReference>
<dbReference type="EMBL" id="CADCUC010000052">
    <property type="protein sequence ID" value="CAA9308203.1"/>
    <property type="molecule type" value="Genomic_DNA"/>
</dbReference>
<evidence type="ECO:0000259" key="7">
    <source>
        <dbReference type="Pfam" id="PF00460"/>
    </source>
</evidence>
<dbReference type="GO" id="GO:0005198">
    <property type="term" value="F:structural molecule activity"/>
    <property type="evidence" value="ECO:0007669"/>
    <property type="project" value="InterPro"/>
</dbReference>
<dbReference type="NCBIfam" id="TIGR02492">
    <property type="entry name" value="flgK_ends"/>
    <property type="match status" value="1"/>
</dbReference>
<evidence type="ECO:0000256" key="4">
    <source>
        <dbReference type="ARBA" id="ARBA00016244"/>
    </source>
</evidence>
<evidence type="ECO:0000256" key="3">
    <source>
        <dbReference type="ARBA" id="ARBA00009677"/>
    </source>
</evidence>
<feature type="domain" description="Flagellar basal-body/hook protein C-terminal" evidence="8">
    <location>
        <begin position="585"/>
        <end position="623"/>
    </location>
</feature>
<dbReference type="Pfam" id="PF00460">
    <property type="entry name" value="Flg_bb_rod"/>
    <property type="match status" value="1"/>
</dbReference>
<evidence type="ECO:0000256" key="6">
    <source>
        <dbReference type="ARBA" id="ARBA00023143"/>
    </source>
</evidence>
<name>A0A6J4KK26_9HYPH</name>
<evidence type="ECO:0000259" key="8">
    <source>
        <dbReference type="Pfam" id="PF06429"/>
    </source>
</evidence>
<reference evidence="10" key="1">
    <citation type="submission" date="2020-02" db="EMBL/GenBank/DDBJ databases">
        <authorList>
            <person name="Meier V. D."/>
        </authorList>
    </citation>
    <scope>NUCLEOTIDE SEQUENCE</scope>
    <source>
        <strain evidence="10">AVDCRST_MAG90</strain>
    </source>
</reference>
<evidence type="ECO:0000313" key="10">
    <source>
        <dbReference type="EMBL" id="CAA9308203.1"/>
    </source>
</evidence>
<dbReference type="AlphaFoldDB" id="A0A6J4KK26"/>
<dbReference type="Pfam" id="PF06429">
    <property type="entry name" value="Flg_bbr_C"/>
    <property type="match status" value="1"/>
</dbReference>
<dbReference type="PANTHER" id="PTHR30033:SF1">
    <property type="entry name" value="FLAGELLAR HOOK-ASSOCIATED PROTEIN 1"/>
    <property type="match status" value="1"/>
</dbReference>
<dbReference type="GO" id="GO:0005576">
    <property type="term" value="C:extracellular region"/>
    <property type="evidence" value="ECO:0007669"/>
    <property type="project" value="UniProtKB-SubCell"/>
</dbReference>
<comment type="similarity">
    <text evidence="3">Belongs to the flagella basal body rod proteins family.</text>
</comment>
<protein>
    <recommendedName>
        <fullName evidence="4">Flagellar hook-associated protein 1</fullName>
    </recommendedName>
</protein>
<dbReference type="GO" id="GO:0009425">
    <property type="term" value="C:bacterial-type flagellum basal body"/>
    <property type="evidence" value="ECO:0007669"/>
    <property type="project" value="UniProtKB-SubCell"/>
</dbReference>